<evidence type="ECO:0000313" key="2">
    <source>
        <dbReference type="EMBL" id="CAG7716269.1"/>
    </source>
</evidence>
<protein>
    <recommendedName>
        <fullName evidence="4">F-box domain-containing protein</fullName>
    </recommendedName>
</protein>
<feature type="region of interest" description="Disordered" evidence="1">
    <location>
        <begin position="1"/>
        <end position="22"/>
    </location>
</feature>
<evidence type="ECO:0000313" key="3">
    <source>
        <dbReference type="Proteomes" id="UP000708208"/>
    </source>
</evidence>
<keyword evidence="3" id="KW-1185">Reference proteome</keyword>
<accession>A0A8J2NVM2</accession>
<comment type="caution">
    <text evidence="2">The sequence shown here is derived from an EMBL/GenBank/DDBJ whole genome shotgun (WGS) entry which is preliminary data.</text>
</comment>
<dbReference type="EMBL" id="CAJVCH010037204">
    <property type="protein sequence ID" value="CAG7716269.1"/>
    <property type="molecule type" value="Genomic_DNA"/>
</dbReference>
<evidence type="ECO:0008006" key="4">
    <source>
        <dbReference type="Google" id="ProtNLM"/>
    </source>
</evidence>
<evidence type="ECO:0000256" key="1">
    <source>
        <dbReference type="SAM" id="MobiDB-lite"/>
    </source>
</evidence>
<dbReference type="OrthoDB" id="8295038at2759"/>
<sequence length="627" mass="71827">MSTISSLGSFTPPLTPKPKHRRSFGMWETDIDGYGDVIEEMRTTQRKINRWMEIWQFVERQLAEKEVTLMALQKSGEEQRLENEIMMKQLDARNGVIIQLAKASERAKRRALILDHVKRKLLELLKESQNPAVVQAKALREVLRRHGTLHDLKKCRSVSKSWNQVATPLLRNLSAQIDFDDNFILDNFLGIMEFSDDSVPTADYKLDESCLYIGNENRIGNFLTLCGPTIQTLSLTCTESFLNNFAVNLSHISFHNLKVLFVLITNGDIAVNRVSSSLSQVGASFLPSLVKSAPNLEKLSLIITPSMENKREDKYKKLLQETFQFLGPKCKFLEVDAQISDANLRALRSSGRFLTDLHLILKESHMSAEAFYDFLESQSPSLEHLKIIYDEPLGRMNFEFPALLNIQSLTLKGFQGRDCVEPISYGKLFPSLTRFNLTCTNDDTGNEWNGFFPTNISPCTGVLEMMLTMTRFDTVSYHRIGKIFPALKKLRLVVPLTTPEVQESLWCAMPNLEELEFHLHGGSSTFLDELFTGIPADRCNRILEQRAFFDVAVDRIRKRPSLTHLKSLKRLKLNLKDHVVTDVTGYLAFLPMKNLKYLEITYGNDCELSHECQRVLRQRFQLSCRKR</sequence>
<gene>
    <name evidence="2" type="ORF">AFUS01_LOCUS5790</name>
</gene>
<name>A0A8J2NVM2_9HEXA</name>
<dbReference type="Proteomes" id="UP000708208">
    <property type="component" value="Unassembled WGS sequence"/>
</dbReference>
<proteinExistence type="predicted"/>
<dbReference type="AlphaFoldDB" id="A0A8J2NVM2"/>
<organism evidence="2 3">
    <name type="scientific">Allacma fusca</name>
    <dbReference type="NCBI Taxonomy" id="39272"/>
    <lineage>
        <taxon>Eukaryota</taxon>
        <taxon>Metazoa</taxon>
        <taxon>Ecdysozoa</taxon>
        <taxon>Arthropoda</taxon>
        <taxon>Hexapoda</taxon>
        <taxon>Collembola</taxon>
        <taxon>Symphypleona</taxon>
        <taxon>Sminthuridae</taxon>
        <taxon>Allacma</taxon>
    </lineage>
</organism>
<reference evidence="2" key="1">
    <citation type="submission" date="2021-06" db="EMBL/GenBank/DDBJ databases">
        <authorList>
            <person name="Hodson N. C."/>
            <person name="Mongue J. A."/>
            <person name="Jaron S. K."/>
        </authorList>
    </citation>
    <scope>NUCLEOTIDE SEQUENCE</scope>
</reference>